<dbReference type="SUPFAM" id="SSF53850">
    <property type="entry name" value="Periplasmic binding protein-like II"/>
    <property type="match status" value="1"/>
</dbReference>
<comment type="caution">
    <text evidence="4">The sequence shown here is derived from an EMBL/GenBank/DDBJ whole genome shotgun (WGS) entry which is preliminary data.</text>
</comment>
<reference evidence="4 5" key="1">
    <citation type="submission" date="2023-07" db="EMBL/GenBank/DDBJ databases">
        <title>Genomic Encyclopedia of Type Strains, Phase IV (KMG-IV): sequencing the most valuable type-strain genomes for metagenomic binning, comparative biology and taxonomic classification.</title>
        <authorList>
            <person name="Goeker M."/>
        </authorList>
    </citation>
    <scope>NUCLEOTIDE SEQUENCE [LARGE SCALE GENOMIC DNA]</scope>
    <source>
        <strain evidence="4 5">DSM 19619</strain>
    </source>
</reference>
<name>A0ABU0J8Q4_9HYPH</name>
<dbReference type="EMBL" id="JAUSVX010000004">
    <property type="protein sequence ID" value="MDQ0469813.1"/>
    <property type="molecule type" value="Genomic_DNA"/>
</dbReference>
<accession>A0ABU0J8Q4</accession>
<dbReference type="Pfam" id="PF13416">
    <property type="entry name" value="SBP_bac_8"/>
    <property type="match status" value="1"/>
</dbReference>
<evidence type="ECO:0000313" key="5">
    <source>
        <dbReference type="Proteomes" id="UP001242480"/>
    </source>
</evidence>
<keyword evidence="5" id="KW-1185">Reference proteome</keyword>
<feature type="chain" id="PRO_5045095184" evidence="3">
    <location>
        <begin position="24"/>
        <end position="346"/>
    </location>
</feature>
<dbReference type="PROSITE" id="PS51257">
    <property type="entry name" value="PROKAR_LIPOPROTEIN"/>
    <property type="match status" value="1"/>
</dbReference>
<gene>
    <name evidence="4" type="ORF">QO011_002829</name>
</gene>
<organism evidence="4 5">
    <name type="scientific">Labrys wisconsinensis</name>
    <dbReference type="NCBI Taxonomy" id="425677"/>
    <lineage>
        <taxon>Bacteria</taxon>
        <taxon>Pseudomonadati</taxon>
        <taxon>Pseudomonadota</taxon>
        <taxon>Alphaproteobacteria</taxon>
        <taxon>Hyphomicrobiales</taxon>
        <taxon>Xanthobacteraceae</taxon>
        <taxon>Labrys</taxon>
    </lineage>
</organism>
<dbReference type="PANTHER" id="PTHR30222:SF2">
    <property type="entry name" value="ABC TRANSPORTER SUBSTRATE-BINDING PROTEIN"/>
    <property type="match status" value="1"/>
</dbReference>
<keyword evidence="1 3" id="KW-0732">Signal</keyword>
<evidence type="ECO:0000256" key="1">
    <source>
        <dbReference type="ARBA" id="ARBA00022729"/>
    </source>
</evidence>
<evidence type="ECO:0000256" key="3">
    <source>
        <dbReference type="SAM" id="SignalP"/>
    </source>
</evidence>
<evidence type="ECO:0000256" key="2">
    <source>
        <dbReference type="ARBA" id="ARBA00022764"/>
    </source>
</evidence>
<evidence type="ECO:0000313" key="4">
    <source>
        <dbReference type="EMBL" id="MDQ0469813.1"/>
    </source>
</evidence>
<sequence>MTIKISGAAILLAACLAGAGAQARDLTVVSWGGSYQEAQHKAIFAPFAAASGIPVTEDSWDGGIGILRTKAEAPDSGWDVVQVESDELELGCAEGVFETIDYDRAGGKQAYVPGAVHACGVGSAIYNFVLAYDKAALKQGPADWKDFFDLKGFPGKRALRQGPKGNLEIALMADGVAPADVYAALKTQQGVDRAFAALDRIKPALVFWKTGAQPMQLLASGEVAMTTSYNGRVTNAIHNDHKDFGIVWNQSLQTIDSWVILKNSPNKDAAYKLLEFASRGEVQAALPAFQPIGITAASALSKLDPKVLADIPTAPDNARTVLKIDDAFWNDNLDALMARWTSWSAK</sequence>
<protein>
    <submittedName>
        <fullName evidence="4">Spermidine/putrescine transport system substrate-binding protein</fullName>
    </submittedName>
</protein>
<keyword evidence="2" id="KW-0574">Periplasm</keyword>
<dbReference type="CDD" id="cd13589">
    <property type="entry name" value="PBP2_polyamine_RpCGA009"/>
    <property type="match status" value="1"/>
</dbReference>
<dbReference type="PANTHER" id="PTHR30222">
    <property type="entry name" value="SPERMIDINE/PUTRESCINE-BINDING PERIPLASMIC PROTEIN"/>
    <property type="match status" value="1"/>
</dbReference>
<dbReference type="RefSeq" id="WP_307272901.1">
    <property type="nucleotide sequence ID" value="NZ_JAUSVX010000004.1"/>
</dbReference>
<dbReference type="InterPro" id="IPR006059">
    <property type="entry name" value="SBP"/>
</dbReference>
<proteinExistence type="predicted"/>
<dbReference type="Gene3D" id="3.40.190.10">
    <property type="entry name" value="Periplasmic binding protein-like II"/>
    <property type="match status" value="2"/>
</dbReference>
<dbReference type="Proteomes" id="UP001242480">
    <property type="component" value="Unassembled WGS sequence"/>
</dbReference>
<feature type="signal peptide" evidence="3">
    <location>
        <begin position="1"/>
        <end position="23"/>
    </location>
</feature>